<evidence type="ECO:0000256" key="6">
    <source>
        <dbReference type="ARBA" id="ARBA00022840"/>
    </source>
</evidence>
<dbReference type="InterPro" id="IPR036640">
    <property type="entry name" value="ABC1_TM_sf"/>
</dbReference>
<dbReference type="FunFam" id="1.20.1560.10:FF:000066">
    <property type="entry name" value="ABC multidrug transporter (Eurofung)"/>
    <property type="match status" value="1"/>
</dbReference>
<dbReference type="GO" id="GO:0005524">
    <property type="term" value="F:ATP binding"/>
    <property type="evidence" value="ECO:0007669"/>
    <property type="project" value="UniProtKB-KW"/>
</dbReference>
<dbReference type="PROSITE" id="PS50893">
    <property type="entry name" value="ABC_TRANSPORTER_2"/>
    <property type="match status" value="2"/>
</dbReference>
<evidence type="ECO:0000313" key="12">
    <source>
        <dbReference type="EMBL" id="OAQ65982.2"/>
    </source>
</evidence>
<dbReference type="CDD" id="cd18580">
    <property type="entry name" value="ABC_6TM_ABCC_D2"/>
    <property type="match status" value="1"/>
</dbReference>
<keyword evidence="6" id="KW-0067">ATP-binding</keyword>
<dbReference type="GO" id="GO:0016887">
    <property type="term" value="F:ATP hydrolysis activity"/>
    <property type="evidence" value="ECO:0007669"/>
    <property type="project" value="InterPro"/>
</dbReference>
<evidence type="ECO:0000256" key="3">
    <source>
        <dbReference type="ARBA" id="ARBA00022475"/>
    </source>
</evidence>
<evidence type="ECO:0000256" key="9">
    <source>
        <dbReference type="SAM" id="Phobius"/>
    </source>
</evidence>
<dbReference type="SUPFAM" id="SSF52540">
    <property type="entry name" value="P-loop containing nucleoside triphosphate hydrolases"/>
    <property type="match status" value="2"/>
</dbReference>
<keyword evidence="3" id="KW-1003">Cell membrane</keyword>
<dbReference type="EMBL" id="LSBJ02000004">
    <property type="protein sequence ID" value="OAQ65982.2"/>
    <property type="molecule type" value="Genomic_DNA"/>
</dbReference>
<evidence type="ECO:0000256" key="5">
    <source>
        <dbReference type="ARBA" id="ARBA00022741"/>
    </source>
</evidence>
<evidence type="ECO:0000256" key="4">
    <source>
        <dbReference type="ARBA" id="ARBA00022692"/>
    </source>
</evidence>
<dbReference type="InterPro" id="IPR056227">
    <property type="entry name" value="TMD0_ABC"/>
</dbReference>
<feature type="domain" description="ABC transporter" evidence="10">
    <location>
        <begin position="588"/>
        <end position="819"/>
    </location>
</feature>
<feature type="transmembrane region" description="Helical" evidence="9">
    <location>
        <begin position="101"/>
        <end position="120"/>
    </location>
</feature>
<dbReference type="InterPro" id="IPR003593">
    <property type="entry name" value="AAA+_ATPase"/>
</dbReference>
<feature type="domain" description="ABC transmembrane type-1" evidence="11">
    <location>
        <begin position="278"/>
        <end position="449"/>
    </location>
</feature>
<keyword evidence="2" id="KW-0813">Transport</keyword>
<feature type="transmembrane region" description="Helical" evidence="9">
    <location>
        <begin position="270"/>
        <end position="291"/>
    </location>
</feature>
<accession>A0A179FK96</accession>
<evidence type="ECO:0000256" key="1">
    <source>
        <dbReference type="ARBA" id="ARBA00004651"/>
    </source>
</evidence>
<evidence type="ECO:0000313" key="13">
    <source>
        <dbReference type="Proteomes" id="UP000078397"/>
    </source>
</evidence>
<dbReference type="Pfam" id="PF24357">
    <property type="entry name" value="TMD0_ABC"/>
    <property type="match status" value="1"/>
</dbReference>
<keyword evidence="4 9" id="KW-0812">Transmembrane</keyword>
<dbReference type="Pfam" id="PF00664">
    <property type="entry name" value="ABC_membrane"/>
    <property type="match status" value="2"/>
</dbReference>
<dbReference type="InterPro" id="IPR050173">
    <property type="entry name" value="ABC_transporter_C-like"/>
</dbReference>
<dbReference type="RefSeq" id="XP_022284362.1">
    <property type="nucleotide sequence ID" value="XM_022428910.1"/>
</dbReference>
<dbReference type="OrthoDB" id="6500128at2759"/>
<protein>
    <submittedName>
        <fullName evidence="12">ABC multidrug transporter</fullName>
    </submittedName>
</protein>
<dbReference type="Pfam" id="PF00005">
    <property type="entry name" value="ABC_tran"/>
    <property type="match status" value="2"/>
</dbReference>
<evidence type="ECO:0000259" key="11">
    <source>
        <dbReference type="PROSITE" id="PS50929"/>
    </source>
</evidence>
<dbReference type="PANTHER" id="PTHR24223">
    <property type="entry name" value="ATP-BINDING CASSETTE SUB-FAMILY C"/>
    <property type="match status" value="1"/>
</dbReference>
<dbReference type="GO" id="GO:0140359">
    <property type="term" value="F:ABC-type transporter activity"/>
    <property type="evidence" value="ECO:0007669"/>
    <property type="project" value="InterPro"/>
</dbReference>
<feature type="domain" description="ABC transmembrane type-1" evidence="11">
    <location>
        <begin position="864"/>
        <end position="1144"/>
    </location>
</feature>
<feature type="transmembrane region" description="Helical" evidence="9">
    <location>
        <begin position="1002"/>
        <end position="1022"/>
    </location>
</feature>
<dbReference type="InterPro" id="IPR044726">
    <property type="entry name" value="ABCC_6TM_D2"/>
</dbReference>
<keyword evidence="13" id="KW-1185">Reference proteome</keyword>
<dbReference type="KEGG" id="pchm:VFPPC_14272"/>
<organism evidence="12 13">
    <name type="scientific">Pochonia chlamydosporia 170</name>
    <dbReference type="NCBI Taxonomy" id="1380566"/>
    <lineage>
        <taxon>Eukaryota</taxon>
        <taxon>Fungi</taxon>
        <taxon>Dikarya</taxon>
        <taxon>Ascomycota</taxon>
        <taxon>Pezizomycotina</taxon>
        <taxon>Sordariomycetes</taxon>
        <taxon>Hypocreomycetidae</taxon>
        <taxon>Hypocreales</taxon>
        <taxon>Clavicipitaceae</taxon>
        <taxon>Pochonia</taxon>
    </lineage>
</organism>
<evidence type="ECO:0000256" key="8">
    <source>
        <dbReference type="ARBA" id="ARBA00023136"/>
    </source>
</evidence>
<dbReference type="SMART" id="SM00382">
    <property type="entry name" value="AAA"/>
    <property type="match status" value="2"/>
</dbReference>
<dbReference type="InterPro" id="IPR003439">
    <property type="entry name" value="ABC_transporter-like_ATP-bd"/>
</dbReference>
<dbReference type="SUPFAM" id="SSF90123">
    <property type="entry name" value="ABC transporter transmembrane region"/>
    <property type="match status" value="2"/>
</dbReference>
<dbReference type="STRING" id="1380566.A0A179FK96"/>
<evidence type="ECO:0000256" key="7">
    <source>
        <dbReference type="ARBA" id="ARBA00022989"/>
    </source>
</evidence>
<feature type="transmembrane region" description="Helical" evidence="9">
    <location>
        <begin position="311"/>
        <end position="331"/>
    </location>
</feature>
<feature type="domain" description="ABC transporter" evidence="10">
    <location>
        <begin position="1150"/>
        <end position="1386"/>
    </location>
</feature>
<name>A0A179FK96_METCM</name>
<dbReference type="GO" id="GO:0005886">
    <property type="term" value="C:plasma membrane"/>
    <property type="evidence" value="ECO:0007669"/>
    <property type="project" value="UniProtKB-SubCell"/>
</dbReference>
<feature type="transmembrane region" description="Helical" evidence="9">
    <location>
        <begin position="900"/>
        <end position="925"/>
    </location>
</feature>
<sequence length="1388" mass="152418">MASQCASQGGQTTGLAAVVRCGETFDFTLLFEQSILGLIPAAAFILAGTYRIVRLTGKSHKTVSNPSRFLKLIVAAVLAGIQLALLVLWSIDTAGQTKASLPLAVLDLIVAAQFLALTWMEDTRSVRPSSLLNTYLLFTLLLDLAQARTLWLRRLSTAISGLFTARIATKASLLVLEAQSKRNYLKAVYQALPPESIGGILNRSLLWWVNGLFRRGFRSLLTIEDLYVLDRRLSSIHLRAKVQKAWDARRKPERRFEFPLVICKALWRQLLYAAVPRVFLIGFTFAQPFLISRLLNFLAGPDDQKTTNVGYGLIAATALIYLGLAVSSLHYNQNIYRFITMFRGATVSCIYDHLLVLPDATYDKSGALTLMDTDVERIAQVLTELNECWARSIEVIVGVTLLALQLGWVCVLPIVVVIASFYGGAHISKNIGKRQKVWVDSVQKRISITAIEETRKMAAFRWSIVWQNVVQNLPWALAPALTFTVYVAQAVAQGKESIGTTQAFTSLAIINLLTDPTAKLVSAIPSTASSVGCFDRIQKFLVTPPRVDQRVGLSRDGVSPTQTVDSSMHGIELDDRATSSNSRDGAVINASNISIRPSTSSEILLNTVSFSIPRHTLTMVVGPVASGKTTLFKAILGEIPFEGEGRLSITDQRIAYCSQVPWLPNGNIRDTISGPISESNPFDEAWYQKCLHVCDLQHDISLLSDGDKTRLGTAGAALSGGQKHRIALARAVYSRAKILVLDDVLGALDVTTQRKVFLRLFGQDGLLRGNTTVLLSTHAVEFLKYADKTLIVKDGLVKESCNAEIVAKNILKVESHDVRVANNTPAETVDEISENVTKVNELEDLTRSTGDLAVYKYYFRHVGWLSGSAFVGFVIIEVFGISFGQIWLKWWTEAAGGQMALYMSIYLALAAFVSIGMGGYIWTMLIRISPSTARKFHSILLNVVIRAPQSFFTKTDSGTILNRFSQDMTLIESQLATGVLITVSNLFMAIASAALVATGSTYMAASVPVLIITVWSLQHVYLRTSRQLRLLDIEAKSPLYSHFLESLSGLITVRAFGWEAQFQNKNAALLDNSQRPYYLLYCVQRWLTLVLDLIVGAEAVLVVGLAVGLRHSTTPGLLGVSLNNILSFSASLSSLLSGWTMLETSLGSIARLKSFEKAVHPEDRPEENHIPPPNWPETGTIEFRNVTASHSGKSSLISTILRLLELDSGTLLINGTDITTIPREIIRQRLIVVPQDPVILAGSLRLNVDPDTQSTDAIIKSTLERVGLADLLKRIQLDDEIGASSLSRGEQQLLAMATALVKRPHAGKIVLLDEATSNLDGERDATVQKLLREEFGGCTMVVVAHRLDTILDSDVIVVMDEGRIVEVGDPRELLCRKGWLSRLASDRS</sequence>
<comment type="subcellular location">
    <subcellularLocation>
        <location evidence="1">Cell membrane</location>
        <topology evidence="1">Multi-pass membrane protein</topology>
    </subcellularLocation>
</comment>
<feature type="transmembrane region" description="Helical" evidence="9">
    <location>
        <begin position="35"/>
        <end position="53"/>
    </location>
</feature>
<keyword evidence="8 9" id="KW-0472">Membrane</keyword>
<dbReference type="Gene3D" id="3.40.50.300">
    <property type="entry name" value="P-loop containing nucleotide triphosphate hydrolases"/>
    <property type="match status" value="2"/>
</dbReference>
<evidence type="ECO:0000256" key="2">
    <source>
        <dbReference type="ARBA" id="ARBA00022448"/>
    </source>
</evidence>
<dbReference type="InterPro" id="IPR011527">
    <property type="entry name" value="ABC1_TM_dom"/>
</dbReference>
<dbReference type="Proteomes" id="UP000078397">
    <property type="component" value="Unassembled WGS sequence"/>
</dbReference>
<dbReference type="Gene3D" id="1.20.1560.10">
    <property type="entry name" value="ABC transporter type 1, transmembrane domain"/>
    <property type="match status" value="2"/>
</dbReference>
<keyword evidence="7 9" id="KW-1133">Transmembrane helix</keyword>
<feature type="transmembrane region" description="Helical" evidence="9">
    <location>
        <begin position="862"/>
        <end position="888"/>
    </location>
</feature>
<dbReference type="GeneID" id="28856035"/>
<keyword evidence="5" id="KW-0547">Nucleotide-binding</keyword>
<dbReference type="PANTHER" id="PTHR24223:SF399">
    <property type="entry name" value="ABC TRANSPORTER ATNG"/>
    <property type="match status" value="1"/>
</dbReference>
<feature type="transmembrane region" description="Helical" evidence="9">
    <location>
        <begin position="338"/>
        <end position="356"/>
    </location>
</feature>
<feature type="transmembrane region" description="Helical" evidence="9">
    <location>
        <begin position="69"/>
        <end position="89"/>
    </location>
</feature>
<dbReference type="PROSITE" id="PS50929">
    <property type="entry name" value="ABC_TM1F"/>
    <property type="match status" value="2"/>
</dbReference>
<feature type="transmembrane region" description="Helical" evidence="9">
    <location>
        <begin position="406"/>
        <end position="425"/>
    </location>
</feature>
<proteinExistence type="predicted"/>
<dbReference type="InterPro" id="IPR027417">
    <property type="entry name" value="P-loop_NTPase"/>
</dbReference>
<feature type="transmembrane region" description="Helical" evidence="9">
    <location>
        <begin position="1086"/>
        <end position="1109"/>
    </location>
</feature>
<comment type="caution">
    <text evidence="12">The sequence shown here is derived from an EMBL/GenBank/DDBJ whole genome shotgun (WGS) entry which is preliminary data.</text>
</comment>
<reference evidence="12 13" key="1">
    <citation type="journal article" date="2016" name="PLoS Pathog.">
        <title>Biosynthesis of antibiotic leucinostatins in bio-control fungus Purpureocillium lilacinum and their inhibition on phytophthora revealed by genome mining.</title>
        <authorList>
            <person name="Wang G."/>
            <person name="Liu Z."/>
            <person name="Lin R."/>
            <person name="Li E."/>
            <person name="Mao Z."/>
            <person name="Ling J."/>
            <person name="Yang Y."/>
            <person name="Yin W.B."/>
            <person name="Xie B."/>
        </authorList>
    </citation>
    <scope>NUCLEOTIDE SEQUENCE [LARGE SCALE GENOMIC DNA]</scope>
    <source>
        <strain evidence="12">170</strain>
    </source>
</reference>
<evidence type="ECO:0000259" key="10">
    <source>
        <dbReference type="PROSITE" id="PS50893"/>
    </source>
</evidence>
<gene>
    <name evidence="12" type="ORF">VFPPC_14272</name>
</gene>
<feature type="transmembrane region" description="Helical" evidence="9">
    <location>
        <begin position="975"/>
        <end position="996"/>
    </location>
</feature>